<dbReference type="Gene3D" id="1.10.3890.10">
    <property type="entry name" value="HflD-like"/>
    <property type="match status" value="1"/>
</dbReference>
<evidence type="ECO:0000256" key="2">
    <source>
        <dbReference type="ARBA" id="ARBA00022490"/>
    </source>
</evidence>
<dbReference type="AlphaFoldDB" id="A0A7Z6ZTJ3"/>
<dbReference type="HAMAP" id="MF_00695">
    <property type="entry name" value="HflD_protein"/>
    <property type="match status" value="1"/>
</dbReference>
<sequence length="231" mass="25878">MTYRGTAVSTGVNTVVSHDVWQQRVLSLAAIAQAAAAVKQIAREGSLREPARGQPLIDSVLNQNPSGFAAIYPEPSALQWGLEQLLQQIGATRDKDVEITRYVVGILALARKFMRAEKAQQQLGQRIEQLYRQQHDFQFNTDTVVAGMASAYSDFISPLSQPLKINGKPDYLKQANVQNQIRAYLLAGVRNAVLWNHLGGKRRHFLFSRQRMVRTAQSLLRTLHEQSEPQS</sequence>
<evidence type="ECO:0000256" key="1">
    <source>
        <dbReference type="ARBA" id="ARBA00022475"/>
    </source>
</evidence>
<evidence type="ECO:0000313" key="6">
    <source>
        <dbReference type="Proteomes" id="UP000287766"/>
    </source>
</evidence>
<protein>
    <recommendedName>
        <fullName evidence="4">High frequency lysogenization protein HflD homolog</fullName>
    </recommendedName>
</protein>
<dbReference type="GO" id="GO:0005886">
    <property type="term" value="C:plasma membrane"/>
    <property type="evidence" value="ECO:0007669"/>
    <property type="project" value="UniProtKB-SubCell"/>
</dbReference>
<dbReference type="EMBL" id="PIPR01000001">
    <property type="protein sequence ID" value="RUO41113.1"/>
    <property type="molecule type" value="Genomic_DNA"/>
</dbReference>
<proteinExistence type="inferred from homology"/>
<comment type="similarity">
    <text evidence="4">Belongs to the HflD family.</text>
</comment>
<gene>
    <name evidence="4" type="primary">hflD</name>
    <name evidence="5" type="ORF">CWE22_02685</name>
</gene>
<comment type="subcellular location">
    <subcellularLocation>
        <location evidence="4">Cytoplasm</location>
    </subcellularLocation>
    <subcellularLocation>
        <location evidence="4">Cell membrane</location>
        <topology evidence="4">Peripheral membrane protein</topology>
        <orientation evidence="4">Cytoplasmic side</orientation>
    </subcellularLocation>
</comment>
<keyword evidence="1 4" id="KW-1003">Cell membrane</keyword>
<evidence type="ECO:0000256" key="3">
    <source>
        <dbReference type="ARBA" id="ARBA00023136"/>
    </source>
</evidence>
<keyword evidence="2 4" id="KW-0963">Cytoplasm</keyword>
<dbReference type="Proteomes" id="UP000287766">
    <property type="component" value="Unassembled WGS sequence"/>
</dbReference>
<dbReference type="PANTHER" id="PTHR38100">
    <property type="entry name" value="HIGH FREQUENCY LYSOGENIZATION PROTEIN HFLD"/>
    <property type="match status" value="1"/>
</dbReference>
<reference evidence="6" key="1">
    <citation type="journal article" date="2018" name="Front. Microbiol.">
        <title>Genome-Based Analysis Reveals the Taxonomy and Diversity of the Family Idiomarinaceae.</title>
        <authorList>
            <person name="Liu Y."/>
            <person name="Lai Q."/>
            <person name="Shao Z."/>
        </authorList>
    </citation>
    <scope>NUCLEOTIDE SEQUENCE [LARGE SCALE GENOMIC DNA]</scope>
    <source>
        <strain evidence="6">KYW314</strain>
    </source>
</reference>
<comment type="caution">
    <text evidence="5">The sequence shown here is derived from an EMBL/GenBank/DDBJ whole genome shotgun (WGS) entry which is preliminary data.</text>
</comment>
<accession>A0A7Z6ZTJ3</accession>
<name>A0A7Z6ZTJ3_9GAMM</name>
<dbReference type="InterPro" id="IPR035932">
    <property type="entry name" value="HflD-like_sf"/>
</dbReference>
<dbReference type="PANTHER" id="PTHR38100:SF1">
    <property type="entry name" value="HIGH FREQUENCY LYSOGENIZATION PROTEIN HFLD"/>
    <property type="match status" value="1"/>
</dbReference>
<evidence type="ECO:0000256" key="4">
    <source>
        <dbReference type="HAMAP-Rule" id="MF_00695"/>
    </source>
</evidence>
<keyword evidence="6" id="KW-1185">Reference proteome</keyword>
<dbReference type="InterPro" id="IPR007451">
    <property type="entry name" value="HflD"/>
</dbReference>
<dbReference type="SUPFAM" id="SSF101322">
    <property type="entry name" value="YcfC-like"/>
    <property type="match status" value="1"/>
</dbReference>
<organism evidence="5 6">
    <name type="scientific">Pseudidiomarina aestuarii</name>
    <dbReference type="NCBI Taxonomy" id="624146"/>
    <lineage>
        <taxon>Bacteria</taxon>
        <taxon>Pseudomonadati</taxon>
        <taxon>Pseudomonadota</taxon>
        <taxon>Gammaproteobacteria</taxon>
        <taxon>Alteromonadales</taxon>
        <taxon>Idiomarinaceae</taxon>
        <taxon>Pseudidiomarina</taxon>
    </lineage>
</organism>
<evidence type="ECO:0000313" key="5">
    <source>
        <dbReference type="EMBL" id="RUO41113.1"/>
    </source>
</evidence>
<dbReference type="NCBIfam" id="NF001246">
    <property type="entry name" value="PRK00218.1-2"/>
    <property type="match status" value="1"/>
</dbReference>
<keyword evidence="3 4" id="KW-0472">Membrane</keyword>
<dbReference type="Pfam" id="PF04356">
    <property type="entry name" value="DUF489"/>
    <property type="match status" value="1"/>
</dbReference>
<dbReference type="GO" id="GO:0005737">
    <property type="term" value="C:cytoplasm"/>
    <property type="evidence" value="ECO:0007669"/>
    <property type="project" value="UniProtKB-SubCell"/>
</dbReference>